<evidence type="ECO:0000256" key="1">
    <source>
        <dbReference type="SAM" id="Coils"/>
    </source>
</evidence>
<evidence type="ECO:0000313" key="2">
    <source>
        <dbReference type="EMBL" id="KPJ52855.1"/>
    </source>
</evidence>
<evidence type="ECO:0000313" key="3">
    <source>
        <dbReference type="Proteomes" id="UP000052008"/>
    </source>
</evidence>
<dbReference type="EMBL" id="LIZS01000039">
    <property type="protein sequence ID" value="KPJ52855.1"/>
    <property type="molecule type" value="Genomic_DNA"/>
</dbReference>
<organism evidence="2 3">
    <name type="scientific">candidate division TA06 bacterium DG_24</name>
    <dbReference type="NCBI Taxonomy" id="1703770"/>
    <lineage>
        <taxon>Bacteria</taxon>
        <taxon>Bacteria division TA06</taxon>
    </lineage>
</organism>
<dbReference type="AlphaFoldDB" id="A0A0S7WRQ3"/>
<proteinExistence type="predicted"/>
<feature type="coiled-coil region" evidence="1">
    <location>
        <begin position="298"/>
        <end position="325"/>
    </location>
</feature>
<dbReference type="Gene3D" id="3.30.70.1230">
    <property type="entry name" value="Nucleotide cyclase"/>
    <property type="match status" value="1"/>
</dbReference>
<accession>A0A0S7WRQ3</accession>
<dbReference type="InterPro" id="IPR029787">
    <property type="entry name" value="Nucleotide_cyclase"/>
</dbReference>
<dbReference type="STRING" id="1703770.AMJ39_06735"/>
<sequence length="943" mass="106934">MKAGTTTLDTIERAAESVSRYTKRLSKTFGQKEAFCRHLARISEFARLRRLSDASYEVLREHEPYGIIYVEVERRFRDLHHTAAANLLQLLLDTVSDEPSEASYSRWRQFFQSEFAPAMRSAYERWVKRKPSSALVLEITSRKLLAEGAQTWWRQAPGWAAPLREEITRRFSRELNGYFHHIRSSVCAKLPVNDALIAESIGKTYITAIPLEDIKIQTIAGEIRQCGIPALLFERTSALFFQTLRDRVEADLLESIKRATVASRSDLANVSSTRLVDLSDRAAERIETELQVRGRLMAEQCTKRIAELSQELDDGRKRLRHELRKGFHDAEELLAFVDESRSLESLAQRVRQRSTWLGESLAKELASLENVRRSLDTAKRSLANAESLERITGADVRELLLGSARSRESDLGAFIDQFGMLLETVGSSFENIPEETLKSLENLIASTQKEIRLELRNLTDLNRSSGALRATVVSCEQDIQLLENLGGDRDFLGRKRYHIRTLLDRWRHVMEEVVAPFVISRVLDEMVKFWPPTIRGLETLTGSAMMDEARYVGEALEYNNLFYRLTLDGEGTPEPGVKVAVQVKEPAETSEEREQLGGMLVRHFSRTVAVIVYDIRGSSFMGAKLFDADKESQIRIQFNRLMMKIARRNNAFVLKDTGDGGILWFGGNSRELYDASYEMKQTRSGELVRQATGERNEVGIEPSERSGEWALRCARDMVLGAEEFVAVNIQNYGDWFKDVDKRELSFAGVAFASLPPEYKRIFQIGVGIASGQPGRDLTFHYNAFGDPDLTGQLVREANVYSTARDPSRSVILCDGATLLNFLLNCEEFAARDVKSVRLENLPPQHIEDLLKREVTRRAEIKKTSVGYQFESLGIGVDRIGLRLIYQGKHESPYRLTTGTDDIQIDEYAKLYDASGGTTKLLYEVYPIRRGPQDRTTRDGGPST</sequence>
<dbReference type="SUPFAM" id="SSF55073">
    <property type="entry name" value="Nucleotide cyclase"/>
    <property type="match status" value="1"/>
</dbReference>
<protein>
    <submittedName>
        <fullName evidence="2">Uncharacterized protein</fullName>
    </submittedName>
</protein>
<keyword evidence="1" id="KW-0175">Coiled coil</keyword>
<gene>
    <name evidence="2" type="ORF">AMJ39_06735</name>
</gene>
<comment type="caution">
    <text evidence="2">The sequence shown here is derived from an EMBL/GenBank/DDBJ whole genome shotgun (WGS) entry which is preliminary data.</text>
</comment>
<reference evidence="2 3" key="1">
    <citation type="journal article" date="2015" name="Microbiome">
        <title>Genomic resolution of linkages in carbon, nitrogen, and sulfur cycling among widespread estuary sediment bacteria.</title>
        <authorList>
            <person name="Baker B.J."/>
            <person name="Lazar C.S."/>
            <person name="Teske A.P."/>
            <person name="Dick G.J."/>
        </authorList>
    </citation>
    <scope>NUCLEOTIDE SEQUENCE [LARGE SCALE GENOMIC DNA]</scope>
    <source>
        <strain evidence="2">DG_24</strain>
    </source>
</reference>
<name>A0A0S7WRQ3_UNCT6</name>
<dbReference type="Proteomes" id="UP000052008">
    <property type="component" value="Unassembled WGS sequence"/>
</dbReference>